<evidence type="ECO:0000256" key="2">
    <source>
        <dbReference type="ARBA" id="ARBA00013194"/>
    </source>
</evidence>
<evidence type="ECO:0000259" key="7">
    <source>
        <dbReference type="PROSITE" id="PS50059"/>
    </source>
</evidence>
<evidence type="ECO:0000256" key="5">
    <source>
        <dbReference type="PROSITE-ProRule" id="PRU00277"/>
    </source>
</evidence>
<dbReference type="SUPFAM" id="SSF54534">
    <property type="entry name" value="FKBP-like"/>
    <property type="match status" value="2"/>
</dbReference>
<feature type="domain" description="PPIase FKBP-type" evidence="7">
    <location>
        <begin position="232"/>
        <end position="317"/>
    </location>
</feature>
<dbReference type="Pfam" id="PF00254">
    <property type="entry name" value="FKBP_C"/>
    <property type="match status" value="1"/>
</dbReference>
<reference evidence="8" key="2">
    <citation type="submission" date="2020-09" db="EMBL/GenBank/DDBJ databases">
        <authorList>
            <person name="Sun Q."/>
            <person name="Zhou Y."/>
        </authorList>
    </citation>
    <scope>NUCLEOTIDE SEQUENCE</scope>
    <source>
        <strain evidence="8">CGMCC 1.16548</strain>
    </source>
</reference>
<reference evidence="8" key="1">
    <citation type="journal article" date="2014" name="Int. J. Syst. Evol. Microbiol.">
        <title>Complete genome sequence of Corynebacterium casei LMG S-19264T (=DSM 44701T), isolated from a smear-ripened cheese.</title>
        <authorList>
            <consortium name="US DOE Joint Genome Institute (JGI-PGF)"/>
            <person name="Walter F."/>
            <person name="Albersmeier A."/>
            <person name="Kalinowski J."/>
            <person name="Ruckert C."/>
        </authorList>
    </citation>
    <scope>NUCLEOTIDE SEQUENCE</scope>
    <source>
        <strain evidence="8">CGMCC 1.16548</strain>
    </source>
</reference>
<organism evidence="8 9">
    <name type="scientific">Pseudolysinimonas yzui</name>
    <dbReference type="NCBI Taxonomy" id="2708254"/>
    <lineage>
        <taxon>Bacteria</taxon>
        <taxon>Bacillati</taxon>
        <taxon>Actinomycetota</taxon>
        <taxon>Actinomycetes</taxon>
        <taxon>Micrococcales</taxon>
        <taxon>Microbacteriaceae</taxon>
        <taxon>Pseudolysinimonas</taxon>
    </lineage>
</organism>
<evidence type="ECO:0000313" key="8">
    <source>
        <dbReference type="EMBL" id="GHF07434.1"/>
    </source>
</evidence>
<dbReference type="EC" id="5.2.1.8" evidence="2 5"/>
<dbReference type="EMBL" id="BNAI01000001">
    <property type="protein sequence ID" value="GHF07434.1"/>
    <property type="molecule type" value="Genomic_DNA"/>
</dbReference>
<keyword evidence="6" id="KW-0732">Signal</keyword>
<comment type="catalytic activity">
    <reaction evidence="1 5">
        <text>[protein]-peptidylproline (omega=180) = [protein]-peptidylproline (omega=0)</text>
        <dbReference type="Rhea" id="RHEA:16237"/>
        <dbReference type="Rhea" id="RHEA-COMP:10747"/>
        <dbReference type="Rhea" id="RHEA-COMP:10748"/>
        <dbReference type="ChEBI" id="CHEBI:83833"/>
        <dbReference type="ChEBI" id="CHEBI:83834"/>
        <dbReference type="EC" id="5.2.1.8"/>
    </reaction>
</comment>
<protein>
    <recommendedName>
        <fullName evidence="2 5">peptidylprolyl isomerase</fullName>
        <ecNumber evidence="2 5">5.2.1.8</ecNumber>
    </recommendedName>
</protein>
<evidence type="ECO:0000256" key="1">
    <source>
        <dbReference type="ARBA" id="ARBA00000971"/>
    </source>
</evidence>
<dbReference type="Proteomes" id="UP000617531">
    <property type="component" value="Unassembled WGS sequence"/>
</dbReference>
<comment type="caution">
    <text evidence="8">The sequence shown here is derived from an EMBL/GenBank/DDBJ whole genome shotgun (WGS) entry which is preliminary data.</text>
</comment>
<feature type="signal peptide" evidence="6">
    <location>
        <begin position="1"/>
        <end position="21"/>
    </location>
</feature>
<sequence>MPIRPGLAALAIAALVLVGCAARPLTLGPPSPTPTDDSACASPGEASDAVVVSGDLGNSPVIAADGPFSVDRVERTVLIEGSGDPVAPGDLVEVAITIVNATTGEQAPGTASARVLLDEGAVQPGLLATILCATPGSRIVGVVPAAEAFGSAGQPELAIGPDDDLVFVVDVLALVPLQADGVAVALPDGFPELGLEFDADGRPTVTIPAGDPPGTLLSATLLEGTGAVVGADDEFLVQFQGVNWRTGDVFDETWGDAPRSLVDLLPGVDAALVGRAVGSRVVVIVPPADGFGSAGSPSSGIAGTDTVVYVVDILATTPPAA</sequence>
<dbReference type="RefSeq" id="WP_191281793.1">
    <property type="nucleotide sequence ID" value="NZ_BNAI01000001.1"/>
</dbReference>
<proteinExistence type="predicted"/>
<dbReference type="GO" id="GO:0003755">
    <property type="term" value="F:peptidyl-prolyl cis-trans isomerase activity"/>
    <property type="evidence" value="ECO:0007669"/>
    <property type="project" value="UniProtKB-KW"/>
</dbReference>
<evidence type="ECO:0000256" key="6">
    <source>
        <dbReference type="SAM" id="SignalP"/>
    </source>
</evidence>
<keyword evidence="4 5" id="KW-0413">Isomerase</keyword>
<dbReference type="PROSITE" id="PS50059">
    <property type="entry name" value="FKBP_PPIASE"/>
    <property type="match status" value="2"/>
</dbReference>
<keyword evidence="3 5" id="KW-0697">Rotamase</keyword>
<evidence type="ECO:0000313" key="9">
    <source>
        <dbReference type="Proteomes" id="UP000617531"/>
    </source>
</evidence>
<dbReference type="InterPro" id="IPR046357">
    <property type="entry name" value="PPIase_dom_sf"/>
</dbReference>
<keyword evidence="9" id="KW-1185">Reference proteome</keyword>
<dbReference type="AlphaFoldDB" id="A0A8J3LYU0"/>
<evidence type="ECO:0000256" key="4">
    <source>
        <dbReference type="ARBA" id="ARBA00023235"/>
    </source>
</evidence>
<gene>
    <name evidence="8" type="ORF">GCM10011600_05110</name>
</gene>
<dbReference type="PROSITE" id="PS51257">
    <property type="entry name" value="PROKAR_LIPOPROTEIN"/>
    <property type="match status" value="1"/>
</dbReference>
<feature type="domain" description="PPIase FKBP-type" evidence="7">
    <location>
        <begin position="89"/>
        <end position="175"/>
    </location>
</feature>
<feature type="chain" id="PRO_5039489639" description="peptidylprolyl isomerase" evidence="6">
    <location>
        <begin position="22"/>
        <end position="321"/>
    </location>
</feature>
<name>A0A8J3LYU0_9MICO</name>
<dbReference type="Gene3D" id="3.10.50.40">
    <property type="match status" value="2"/>
</dbReference>
<evidence type="ECO:0000256" key="3">
    <source>
        <dbReference type="ARBA" id="ARBA00023110"/>
    </source>
</evidence>
<accession>A0A8J3LYU0</accession>
<dbReference type="InterPro" id="IPR001179">
    <property type="entry name" value="PPIase_FKBP_dom"/>
</dbReference>